<organism evidence="1">
    <name type="scientific">Hyperionvirus sp</name>
    <dbReference type="NCBI Taxonomy" id="2487770"/>
    <lineage>
        <taxon>Viruses</taxon>
        <taxon>Varidnaviria</taxon>
        <taxon>Bamfordvirae</taxon>
        <taxon>Nucleocytoviricota</taxon>
        <taxon>Megaviricetes</taxon>
        <taxon>Imitervirales</taxon>
        <taxon>Mimiviridae</taxon>
        <taxon>Klosneuvirinae</taxon>
    </lineage>
</organism>
<sequence length="242" mass="26469">MSGASKVDEGFWTHAAAVVPAAVAPTVARAEEKVVIHRIQKFSQIEAHIRRKHESLRVSLNLSEEEFVKLVFGKITICLDHDDCFAMHDGTIAAFEPNLPGGKDSRSRGPIVEVNDKSLRLCDAECLTVLKSLRLKGARIIFVTSRRASEHEETVAEIKALGYPDPVVWCTSKTPKGPFVRKELARLAEGKGSGLDGGEIVAVDDMDGPVFLGSYVGPDAFPADRVTHLQYETFEQSPEETA</sequence>
<proteinExistence type="predicted"/>
<gene>
    <name evidence="1" type="ORF">Hyperionvirus15_38</name>
</gene>
<dbReference type="Gene3D" id="3.40.50.1000">
    <property type="entry name" value="HAD superfamily/HAD-like"/>
    <property type="match status" value="1"/>
</dbReference>
<dbReference type="InterPro" id="IPR023214">
    <property type="entry name" value="HAD_sf"/>
</dbReference>
<reference evidence="1" key="1">
    <citation type="submission" date="2018-10" db="EMBL/GenBank/DDBJ databases">
        <title>Hidden diversity of soil giant viruses.</title>
        <authorList>
            <person name="Schulz F."/>
            <person name="Alteio L."/>
            <person name="Goudeau D."/>
            <person name="Ryan E.M."/>
            <person name="Malmstrom R.R."/>
            <person name="Blanchard J."/>
            <person name="Woyke T."/>
        </authorList>
    </citation>
    <scope>NUCLEOTIDE SEQUENCE</scope>
    <source>
        <strain evidence="1">HYV1</strain>
    </source>
</reference>
<accession>A0A3G5A9T1</accession>
<protein>
    <submittedName>
        <fullName evidence="1">Uncharacterized protein</fullName>
    </submittedName>
</protein>
<dbReference type="EMBL" id="MK072397">
    <property type="protein sequence ID" value="AYV84000.1"/>
    <property type="molecule type" value="Genomic_DNA"/>
</dbReference>
<name>A0A3G5A9T1_9VIRU</name>
<evidence type="ECO:0000313" key="1">
    <source>
        <dbReference type="EMBL" id="AYV84000.1"/>
    </source>
</evidence>